<protein>
    <submittedName>
        <fullName evidence="1">Uncharacterized protein</fullName>
    </submittedName>
</protein>
<keyword evidence="2" id="KW-1185">Reference proteome</keyword>
<reference evidence="1" key="1">
    <citation type="submission" date="2021-03" db="EMBL/GenBank/DDBJ databases">
        <authorList>
            <consortium name="DOE Joint Genome Institute"/>
            <person name="Ahrendt S."/>
            <person name="Looney B.P."/>
            <person name="Miyauchi S."/>
            <person name="Morin E."/>
            <person name="Drula E."/>
            <person name="Courty P.E."/>
            <person name="Chicoki N."/>
            <person name="Fauchery L."/>
            <person name="Kohler A."/>
            <person name="Kuo A."/>
            <person name="Labutti K."/>
            <person name="Pangilinan J."/>
            <person name="Lipzen A."/>
            <person name="Riley R."/>
            <person name="Andreopoulos W."/>
            <person name="He G."/>
            <person name="Johnson J."/>
            <person name="Barry K.W."/>
            <person name="Grigoriev I.V."/>
            <person name="Nagy L."/>
            <person name="Hibbett D."/>
            <person name="Henrissat B."/>
            <person name="Matheny P.B."/>
            <person name="Labbe J."/>
            <person name="Martin F."/>
        </authorList>
    </citation>
    <scope>NUCLEOTIDE SEQUENCE</scope>
    <source>
        <strain evidence="1">HHB10654</strain>
    </source>
</reference>
<gene>
    <name evidence="1" type="ORF">BV25DRAFT_1828068</name>
</gene>
<evidence type="ECO:0000313" key="2">
    <source>
        <dbReference type="Proteomes" id="UP000814140"/>
    </source>
</evidence>
<accession>A0ACB8SWE1</accession>
<sequence>MFLDLSYPHLTALTLESIRFSPRVSAEVLLSSTRRRCPPRALSVQGNDGAPETKRPVDRSTAEIHDAVREFVQIVLCFIGG</sequence>
<organism evidence="1 2">
    <name type="scientific">Artomyces pyxidatus</name>
    <dbReference type="NCBI Taxonomy" id="48021"/>
    <lineage>
        <taxon>Eukaryota</taxon>
        <taxon>Fungi</taxon>
        <taxon>Dikarya</taxon>
        <taxon>Basidiomycota</taxon>
        <taxon>Agaricomycotina</taxon>
        <taxon>Agaricomycetes</taxon>
        <taxon>Russulales</taxon>
        <taxon>Auriscalpiaceae</taxon>
        <taxon>Artomyces</taxon>
    </lineage>
</organism>
<dbReference type="Proteomes" id="UP000814140">
    <property type="component" value="Unassembled WGS sequence"/>
</dbReference>
<evidence type="ECO:0000313" key="1">
    <source>
        <dbReference type="EMBL" id="KAI0060240.1"/>
    </source>
</evidence>
<proteinExistence type="predicted"/>
<reference evidence="1" key="2">
    <citation type="journal article" date="2022" name="New Phytol.">
        <title>Evolutionary transition to the ectomycorrhizal habit in the genomes of a hyperdiverse lineage of mushroom-forming fungi.</title>
        <authorList>
            <person name="Looney B."/>
            <person name="Miyauchi S."/>
            <person name="Morin E."/>
            <person name="Drula E."/>
            <person name="Courty P.E."/>
            <person name="Kohler A."/>
            <person name="Kuo A."/>
            <person name="LaButti K."/>
            <person name="Pangilinan J."/>
            <person name="Lipzen A."/>
            <person name="Riley R."/>
            <person name="Andreopoulos W."/>
            <person name="He G."/>
            <person name="Johnson J."/>
            <person name="Nolan M."/>
            <person name="Tritt A."/>
            <person name="Barry K.W."/>
            <person name="Grigoriev I.V."/>
            <person name="Nagy L.G."/>
            <person name="Hibbett D."/>
            <person name="Henrissat B."/>
            <person name="Matheny P.B."/>
            <person name="Labbe J."/>
            <person name="Martin F.M."/>
        </authorList>
    </citation>
    <scope>NUCLEOTIDE SEQUENCE</scope>
    <source>
        <strain evidence="1">HHB10654</strain>
    </source>
</reference>
<dbReference type="EMBL" id="MU277220">
    <property type="protein sequence ID" value="KAI0060240.1"/>
    <property type="molecule type" value="Genomic_DNA"/>
</dbReference>
<name>A0ACB8SWE1_9AGAM</name>
<comment type="caution">
    <text evidence="1">The sequence shown here is derived from an EMBL/GenBank/DDBJ whole genome shotgun (WGS) entry which is preliminary data.</text>
</comment>